<feature type="compositionally biased region" description="Acidic residues" evidence="1">
    <location>
        <begin position="461"/>
        <end position="479"/>
    </location>
</feature>
<feature type="region of interest" description="Disordered" evidence="1">
    <location>
        <begin position="457"/>
        <end position="479"/>
    </location>
</feature>
<evidence type="ECO:0000313" key="3">
    <source>
        <dbReference type="Proteomes" id="UP000030748"/>
    </source>
</evidence>
<feature type="region of interest" description="Disordered" evidence="1">
    <location>
        <begin position="259"/>
        <end position="280"/>
    </location>
</feature>
<reference evidence="2 3" key="1">
    <citation type="journal article" date="2013" name="Proc. Natl. Acad. Sci. U.S.A.">
        <title>Fine-scale variation in meiotic recombination in Mimulus inferred from population shotgun sequencing.</title>
        <authorList>
            <person name="Hellsten U."/>
            <person name="Wright K.M."/>
            <person name="Jenkins J."/>
            <person name="Shu S."/>
            <person name="Yuan Y."/>
            <person name="Wessler S.R."/>
            <person name="Schmutz J."/>
            <person name="Willis J.H."/>
            <person name="Rokhsar D.S."/>
        </authorList>
    </citation>
    <scope>NUCLEOTIDE SEQUENCE [LARGE SCALE GENOMIC DNA]</scope>
    <source>
        <strain evidence="3">cv. DUN x IM62</strain>
    </source>
</reference>
<dbReference type="Proteomes" id="UP000030748">
    <property type="component" value="Unassembled WGS sequence"/>
</dbReference>
<accession>A0A022QSF2</accession>
<dbReference type="STRING" id="4155.A0A022QSF2"/>
<evidence type="ECO:0000313" key="2">
    <source>
        <dbReference type="EMBL" id="EYU30479.1"/>
    </source>
</evidence>
<feature type="compositionally biased region" description="Low complexity" evidence="1">
    <location>
        <begin position="73"/>
        <end position="84"/>
    </location>
</feature>
<gene>
    <name evidence="2" type="ORF">MIMGU_mgv1a005569mg</name>
</gene>
<name>A0A022QSF2_ERYGU</name>
<keyword evidence="3" id="KW-1185">Reference proteome</keyword>
<sequence>MPHPKPINNEEQNPTNTPRRSPRFLHINQTAAENRATPNPSTRKIRTPVSFSAPTGSAITTTQKRGVKDTKSRSSTKSSKGSAKLDPNLSRLDSPTTETEKRVTRSSIRRSRFASSLKNDCNEISRKTDKKVVESKDSNKSSNGCRRSARLHGGANVSKKNVEVLDYRKQNVVEKMVTRSSVCGNRLVYIDLCDSSSDEDSGKTVRLLSKKEKPKIGADSCSENVEKRVTRSSNRTNTIKSVPGKSANECFDRIHLDHLTPIQPKKRSRPNKKKEQSPLAFSASKLLSPAKINIKKLRSRKRTFLAQKTVRQILQKQQNEDQDYEADLFDILESTTVEPSLDFIQEGTSSFASPTPNQGSKHQYSRLNSSKKAAAAFVSPPVLKQIKNKALHEKYIDQLHCREAKRKAESLRVAKWVEGKNDKSKSRLEMNFSVKAAKDALVLDAQDAISQLRRIQSCTNDDTDDDDNASYGDEDEDEF</sequence>
<organism evidence="2 3">
    <name type="scientific">Erythranthe guttata</name>
    <name type="common">Yellow monkey flower</name>
    <name type="synonym">Mimulus guttatus</name>
    <dbReference type="NCBI Taxonomy" id="4155"/>
    <lineage>
        <taxon>Eukaryota</taxon>
        <taxon>Viridiplantae</taxon>
        <taxon>Streptophyta</taxon>
        <taxon>Embryophyta</taxon>
        <taxon>Tracheophyta</taxon>
        <taxon>Spermatophyta</taxon>
        <taxon>Magnoliopsida</taxon>
        <taxon>eudicotyledons</taxon>
        <taxon>Gunneridae</taxon>
        <taxon>Pentapetalae</taxon>
        <taxon>asterids</taxon>
        <taxon>lamiids</taxon>
        <taxon>Lamiales</taxon>
        <taxon>Phrymaceae</taxon>
        <taxon>Erythranthe</taxon>
    </lineage>
</organism>
<feature type="compositionally biased region" description="Polar residues" evidence="1">
    <location>
        <begin position="27"/>
        <end position="42"/>
    </location>
</feature>
<protein>
    <submittedName>
        <fullName evidence="2">Uncharacterized protein</fullName>
    </submittedName>
</protein>
<dbReference type="eggNOG" id="ENOG502QVQH">
    <property type="taxonomic scope" value="Eukaryota"/>
</dbReference>
<evidence type="ECO:0000256" key="1">
    <source>
        <dbReference type="SAM" id="MobiDB-lite"/>
    </source>
</evidence>
<feature type="compositionally biased region" description="Polar residues" evidence="1">
    <location>
        <begin position="49"/>
        <end position="64"/>
    </location>
</feature>
<proteinExistence type="predicted"/>
<dbReference type="AlphaFoldDB" id="A0A022QSF2"/>
<feature type="compositionally biased region" description="Polar residues" evidence="1">
    <location>
        <begin position="9"/>
        <end position="19"/>
    </location>
</feature>
<feature type="region of interest" description="Disordered" evidence="1">
    <location>
        <begin position="1"/>
        <end position="154"/>
    </location>
</feature>
<feature type="compositionally biased region" description="Basic and acidic residues" evidence="1">
    <location>
        <begin position="120"/>
        <end position="139"/>
    </location>
</feature>
<dbReference type="EMBL" id="KI631051">
    <property type="protein sequence ID" value="EYU30479.1"/>
    <property type="molecule type" value="Genomic_DNA"/>
</dbReference>